<keyword evidence="4" id="KW-0689">Ribosomal protein</keyword>
<keyword evidence="1" id="KW-0808">Transferase</keyword>
<dbReference type="Pfam" id="PF00583">
    <property type="entry name" value="Acetyltransf_1"/>
    <property type="match status" value="1"/>
</dbReference>
<evidence type="ECO:0000259" key="3">
    <source>
        <dbReference type="PROSITE" id="PS51186"/>
    </source>
</evidence>
<reference evidence="4 5" key="1">
    <citation type="submission" date="2020-07" db="EMBL/GenBank/DDBJ databases">
        <title>Genomic Encyclopedia of Type Strains, Phase IV (KMG-IV): sequencing the most valuable type-strain genomes for metagenomic binning, comparative biology and taxonomic classification.</title>
        <authorList>
            <person name="Goeker M."/>
        </authorList>
    </citation>
    <scope>NUCLEOTIDE SEQUENCE [LARGE SCALE GENOMIC DNA]</scope>
    <source>
        <strain evidence="4 5">DSM 45533</strain>
    </source>
</reference>
<sequence>MTFQIRPAVPADARAIETVRITSWKSAYQGIVSDEYLDSLEVTAQRVEFRAESLADGHSAAFVAVVGGEIRGFSAYGPAREFEGDEVYAIYLLPGEFSTGMGRALMDATLDDLRARGSRSVGLWVLTDNARARRFYEAAGFTWTGGVQHWDQLEELHYSRSLPAVQEDASGRSGSSTSA</sequence>
<gene>
    <name evidence="4" type="ORF">HNR30_005701</name>
</gene>
<comment type="caution">
    <text evidence="4">The sequence shown here is derived from an EMBL/GenBank/DDBJ whole genome shotgun (WGS) entry which is preliminary data.</text>
</comment>
<dbReference type="PANTHER" id="PTHR43877">
    <property type="entry name" value="AMINOALKYLPHOSPHONATE N-ACETYLTRANSFERASE-RELATED-RELATED"/>
    <property type="match status" value="1"/>
</dbReference>
<dbReference type="Proteomes" id="UP000530928">
    <property type="component" value="Unassembled WGS sequence"/>
</dbReference>
<accession>A0A7W0CNJ3</accession>
<evidence type="ECO:0000256" key="1">
    <source>
        <dbReference type="ARBA" id="ARBA00022679"/>
    </source>
</evidence>
<keyword evidence="4" id="KW-0687">Ribonucleoprotein</keyword>
<dbReference type="PROSITE" id="PS51186">
    <property type="entry name" value="GNAT"/>
    <property type="match status" value="1"/>
</dbReference>
<protein>
    <submittedName>
        <fullName evidence="4">Ribosomal protein S18 acetylase RimI-like enzyme</fullName>
    </submittedName>
</protein>
<organism evidence="4 5">
    <name type="scientific">Nonomuraea soli</name>
    <dbReference type="NCBI Taxonomy" id="1032476"/>
    <lineage>
        <taxon>Bacteria</taxon>
        <taxon>Bacillati</taxon>
        <taxon>Actinomycetota</taxon>
        <taxon>Actinomycetes</taxon>
        <taxon>Streptosporangiales</taxon>
        <taxon>Streptosporangiaceae</taxon>
        <taxon>Nonomuraea</taxon>
    </lineage>
</organism>
<keyword evidence="2" id="KW-0012">Acyltransferase</keyword>
<evidence type="ECO:0000313" key="5">
    <source>
        <dbReference type="Proteomes" id="UP000530928"/>
    </source>
</evidence>
<dbReference type="SUPFAM" id="SSF55729">
    <property type="entry name" value="Acyl-CoA N-acyltransferases (Nat)"/>
    <property type="match status" value="1"/>
</dbReference>
<proteinExistence type="predicted"/>
<feature type="domain" description="N-acetyltransferase" evidence="3">
    <location>
        <begin position="3"/>
        <end position="163"/>
    </location>
</feature>
<keyword evidence="5" id="KW-1185">Reference proteome</keyword>
<evidence type="ECO:0000313" key="4">
    <source>
        <dbReference type="EMBL" id="MBA2894329.1"/>
    </source>
</evidence>
<name>A0A7W0CNJ3_9ACTN</name>
<dbReference type="InterPro" id="IPR000182">
    <property type="entry name" value="GNAT_dom"/>
</dbReference>
<dbReference type="Gene3D" id="3.40.630.30">
    <property type="match status" value="1"/>
</dbReference>
<dbReference type="AlphaFoldDB" id="A0A7W0CNJ3"/>
<dbReference type="InterPro" id="IPR050832">
    <property type="entry name" value="Bact_Acetyltransf"/>
</dbReference>
<dbReference type="RefSeq" id="WP_181613122.1">
    <property type="nucleotide sequence ID" value="NZ_BAABAM010000004.1"/>
</dbReference>
<evidence type="ECO:0000256" key="2">
    <source>
        <dbReference type="ARBA" id="ARBA00023315"/>
    </source>
</evidence>
<dbReference type="EMBL" id="JACDUR010000006">
    <property type="protein sequence ID" value="MBA2894329.1"/>
    <property type="molecule type" value="Genomic_DNA"/>
</dbReference>
<dbReference type="GO" id="GO:0016747">
    <property type="term" value="F:acyltransferase activity, transferring groups other than amino-acyl groups"/>
    <property type="evidence" value="ECO:0007669"/>
    <property type="project" value="InterPro"/>
</dbReference>
<dbReference type="GO" id="GO:0005840">
    <property type="term" value="C:ribosome"/>
    <property type="evidence" value="ECO:0007669"/>
    <property type="project" value="UniProtKB-KW"/>
</dbReference>
<dbReference type="InterPro" id="IPR016181">
    <property type="entry name" value="Acyl_CoA_acyltransferase"/>
</dbReference>
<dbReference type="CDD" id="cd04301">
    <property type="entry name" value="NAT_SF"/>
    <property type="match status" value="1"/>
</dbReference>